<dbReference type="STRING" id="1379270.GEMMAAP_14180"/>
<name>A0A143BMA0_9BACT</name>
<reference evidence="2 3" key="2">
    <citation type="journal article" date="2016" name="Environ. Microbiol. Rep.">
        <title>Metagenomic evidence for the presence of phototrophic Gemmatimonadetes bacteria in diverse environments.</title>
        <authorList>
            <person name="Zeng Y."/>
            <person name="Baumbach J."/>
            <person name="Barbosa E.G."/>
            <person name="Azevedo V."/>
            <person name="Zhang C."/>
            <person name="Koblizek M."/>
        </authorList>
    </citation>
    <scope>NUCLEOTIDE SEQUENCE [LARGE SCALE GENOMIC DNA]</scope>
    <source>
        <strain evidence="2 3">AP64</strain>
    </source>
</reference>
<dbReference type="PANTHER" id="PTHR34094:SF1">
    <property type="entry name" value="PROTEIN FAM185A"/>
    <property type="match status" value="1"/>
</dbReference>
<dbReference type="KEGG" id="gph:GEMMAAP_14180"/>
<evidence type="ECO:0000259" key="1">
    <source>
        <dbReference type="Pfam" id="PF13349"/>
    </source>
</evidence>
<gene>
    <name evidence="2" type="ORF">GEMMAAP_14180</name>
</gene>
<reference evidence="2 3" key="1">
    <citation type="journal article" date="2014" name="Proc. Natl. Acad. Sci. U.S.A.">
        <title>Functional type 2 photosynthetic reaction centers found in the rare bacterial phylum Gemmatimonadetes.</title>
        <authorList>
            <person name="Zeng Y."/>
            <person name="Feng F."/>
            <person name="Medova H."/>
            <person name="Dean J."/>
            <person name="Koblizek M."/>
        </authorList>
    </citation>
    <scope>NUCLEOTIDE SEQUENCE [LARGE SCALE GENOMIC DNA]</scope>
    <source>
        <strain evidence="2 3">AP64</strain>
    </source>
</reference>
<dbReference type="Pfam" id="PF13349">
    <property type="entry name" value="DUF4097"/>
    <property type="match status" value="1"/>
</dbReference>
<organism evidence="2 3">
    <name type="scientific">Gemmatimonas phototrophica</name>
    <dbReference type="NCBI Taxonomy" id="1379270"/>
    <lineage>
        <taxon>Bacteria</taxon>
        <taxon>Pseudomonadati</taxon>
        <taxon>Gemmatimonadota</taxon>
        <taxon>Gemmatimonadia</taxon>
        <taxon>Gemmatimonadales</taxon>
        <taxon>Gemmatimonadaceae</taxon>
        <taxon>Gemmatimonas</taxon>
    </lineage>
</organism>
<dbReference type="AlphaFoldDB" id="A0A143BMA0"/>
<feature type="domain" description="DUF4097" evidence="1">
    <location>
        <begin position="83"/>
        <end position="226"/>
    </location>
</feature>
<evidence type="ECO:0000313" key="2">
    <source>
        <dbReference type="EMBL" id="AMW05642.1"/>
    </source>
</evidence>
<keyword evidence="3" id="KW-1185">Reference proteome</keyword>
<proteinExistence type="predicted"/>
<dbReference type="Proteomes" id="UP000076404">
    <property type="component" value="Chromosome"/>
</dbReference>
<dbReference type="InterPro" id="IPR025164">
    <property type="entry name" value="Toastrack_DUF4097"/>
</dbReference>
<dbReference type="PANTHER" id="PTHR34094">
    <property type="match status" value="1"/>
</dbReference>
<evidence type="ECO:0000313" key="3">
    <source>
        <dbReference type="Proteomes" id="UP000076404"/>
    </source>
</evidence>
<protein>
    <recommendedName>
        <fullName evidence="1">DUF4097 domain-containing protein</fullName>
    </recommendedName>
</protein>
<sequence>MTIAAGAMLMAPAPALQAQSRDTTVRVTGSAVVDVTVRTGKLVVRGVDGSTGSVRGGSSNYELRSTGVSLTLVSRDDTRRNARADRDESTIELDVPRGVRLVVSTLSADVDVRDIGGSAEIRTTSGDIQLTDVSGRAIVETISGDVRTTGSGALLRVTTVSGDLRVREARGELDLHTTSGDVSVSGERIGRFAVESMSGDIQFDGLFTTDARVQVSTHSGDVTLRVPDGARGELSLSTYNGELTAGGPLTLLPGESSSARRGRNTRRYAFGTGQAPGVLLDITTFTGDVRLVRGVRP</sequence>
<dbReference type="EMBL" id="CP011454">
    <property type="protein sequence ID" value="AMW05642.1"/>
    <property type="molecule type" value="Genomic_DNA"/>
</dbReference>
<dbReference type="eggNOG" id="COG3595">
    <property type="taxonomic scope" value="Bacteria"/>
</dbReference>
<accession>A0A143BMA0</accession>